<feature type="chain" id="PRO_5031495106" description="Glycosyltransferase 2-like domain-containing protein" evidence="1">
    <location>
        <begin position="22"/>
        <end position="527"/>
    </location>
</feature>
<protein>
    <recommendedName>
        <fullName evidence="3">Glycosyltransferase 2-like domain-containing protein</fullName>
    </recommendedName>
</protein>
<evidence type="ECO:0000256" key="1">
    <source>
        <dbReference type="SAM" id="SignalP"/>
    </source>
</evidence>
<dbReference type="SUPFAM" id="SSF81901">
    <property type="entry name" value="HCP-like"/>
    <property type="match status" value="1"/>
</dbReference>
<accession>A0A7S3NFA2</accession>
<keyword evidence="1" id="KW-0732">Signal</keyword>
<evidence type="ECO:0000313" key="2">
    <source>
        <dbReference type="EMBL" id="CAE0363738.1"/>
    </source>
</evidence>
<reference evidence="2" key="1">
    <citation type="submission" date="2021-01" db="EMBL/GenBank/DDBJ databases">
        <authorList>
            <person name="Corre E."/>
            <person name="Pelletier E."/>
            <person name="Niang G."/>
            <person name="Scheremetjew M."/>
            <person name="Finn R."/>
            <person name="Kale V."/>
            <person name="Holt S."/>
            <person name="Cochrane G."/>
            <person name="Meng A."/>
            <person name="Brown T."/>
            <person name="Cohen L."/>
        </authorList>
    </citation>
    <scope>NUCLEOTIDE SEQUENCE</scope>
    <source>
        <strain evidence="2">CCMP1510</strain>
    </source>
</reference>
<dbReference type="AlphaFoldDB" id="A0A7S3NFA2"/>
<dbReference type="EMBL" id="HBIJ01006377">
    <property type="protein sequence ID" value="CAE0363738.1"/>
    <property type="molecule type" value="Transcribed_RNA"/>
</dbReference>
<proteinExistence type="predicted"/>
<name>A0A7S3NFA2_9STRA</name>
<feature type="signal peptide" evidence="1">
    <location>
        <begin position="1"/>
        <end position="21"/>
    </location>
</feature>
<organism evidence="2">
    <name type="scientific">Aureoumbra lagunensis</name>
    <dbReference type="NCBI Taxonomy" id="44058"/>
    <lineage>
        <taxon>Eukaryota</taxon>
        <taxon>Sar</taxon>
        <taxon>Stramenopiles</taxon>
        <taxon>Ochrophyta</taxon>
        <taxon>Pelagophyceae</taxon>
        <taxon>Pelagomonadales</taxon>
        <taxon>Aureoumbra</taxon>
    </lineage>
</organism>
<sequence>MLSCLVLQVLIIILERRFGNSQNVTVVMMMMIRDEEENVRANLGKWERIVDYLVCGVDERTKDGSGRTVAEIIGHKPHWIFYFRFENFGQGRTVVLREAWRKFSHASHALIIDPDWLPIEKTLIKDQLDFEHRKFSFLVYDRNGLTTRNVAWLIRHEEGLEFRYRLHEVLVLPKNSIYNTTNLRMLSWQVKEVEVKGRRTWHTTEHGNATNVGHSMSYKRYLRDLDLLYLDLEELGPNDPHTLYYLGATHLACIDAILGVGFHKLTEQVLYHINQGIFYLEQRVQPNIIDLANRIGGNSEETWAAVRWLAHSYHNYKRDYNKAHYWYKKCHEMDPLRVDCATFHASLYRTSGDYTSAWNSILIPLQFDFTDGQRTFAHNFYIYNCTLPLEASLILLPLLEAQKPHEKHFLDQTGIPGIPISNWLILLAFGRRLLLHAETTCIDPSRKFISAQPEDVEQAHHRYDSLQEYVTSAQGPDITSRCLQHQSAFAAANYDPNHLAMLVRWGLHICDDADTDNSSSRKRRDEL</sequence>
<evidence type="ECO:0008006" key="3">
    <source>
        <dbReference type="Google" id="ProtNLM"/>
    </source>
</evidence>
<gene>
    <name evidence="2" type="ORF">ALAG00032_LOCUS4479</name>
</gene>